<dbReference type="GeneTree" id="ENSGT01040000244608"/>
<dbReference type="Proteomes" id="UP000694421">
    <property type="component" value="Unplaced"/>
</dbReference>
<dbReference type="Ensembl" id="ENSSMRT00000001529.1">
    <property type="protein sequence ID" value="ENSSMRP00000001265.1"/>
    <property type="gene ID" value="ENSSMRG00000001109.1"/>
</dbReference>
<reference evidence="1" key="2">
    <citation type="submission" date="2025-09" db="UniProtKB">
        <authorList>
            <consortium name="Ensembl"/>
        </authorList>
    </citation>
    <scope>IDENTIFICATION</scope>
</reference>
<protein>
    <submittedName>
        <fullName evidence="1">Uncharacterized protein</fullName>
    </submittedName>
</protein>
<keyword evidence="2" id="KW-1185">Reference proteome</keyword>
<accession>A0A8D0B0T4</accession>
<organism evidence="1 2">
    <name type="scientific">Salvator merianae</name>
    <name type="common">Argentine black and white tegu</name>
    <name type="synonym">Tupinambis merianae</name>
    <dbReference type="NCBI Taxonomy" id="96440"/>
    <lineage>
        <taxon>Eukaryota</taxon>
        <taxon>Metazoa</taxon>
        <taxon>Chordata</taxon>
        <taxon>Craniata</taxon>
        <taxon>Vertebrata</taxon>
        <taxon>Euteleostomi</taxon>
        <taxon>Lepidosauria</taxon>
        <taxon>Squamata</taxon>
        <taxon>Bifurcata</taxon>
        <taxon>Unidentata</taxon>
        <taxon>Episquamata</taxon>
        <taxon>Laterata</taxon>
        <taxon>Teiioidea</taxon>
        <taxon>Teiidae</taxon>
        <taxon>Salvator</taxon>
    </lineage>
</organism>
<sequence length="111" mass="12903">TCSSFMGICLFCMSYIDLNFSFHYICSFHSPQPSQRNASPQNRLQERCSKECVLIFAQKKKWREKKERKLCTHSLYLQANFTLNCLKLSHSQPLRGTVGSSFSGKSLFFFQ</sequence>
<reference evidence="1" key="1">
    <citation type="submission" date="2025-08" db="UniProtKB">
        <authorList>
            <consortium name="Ensembl"/>
        </authorList>
    </citation>
    <scope>IDENTIFICATION</scope>
</reference>
<evidence type="ECO:0000313" key="2">
    <source>
        <dbReference type="Proteomes" id="UP000694421"/>
    </source>
</evidence>
<dbReference type="AlphaFoldDB" id="A0A8D0B0T4"/>
<name>A0A8D0B0T4_SALMN</name>
<evidence type="ECO:0000313" key="1">
    <source>
        <dbReference type="Ensembl" id="ENSSMRP00000001265.1"/>
    </source>
</evidence>
<proteinExistence type="predicted"/>